<protein>
    <submittedName>
        <fullName evidence="2">Uncharacterized protein</fullName>
    </submittedName>
</protein>
<dbReference type="HOGENOM" id="CLU_1617147_0_0_9"/>
<dbReference type="STRING" id="500635.MITSMUL_03177"/>
<accession>C9KJH8</accession>
<keyword evidence="1" id="KW-0812">Transmembrane</keyword>
<feature type="transmembrane region" description="Helical" evidence="1">
    <location>
        <begin position="21"/>
        <end position="41"/>
    </location>
</feature>
<evidence type="ECO:0000313" key="3">
    <source>
        <dbReference type="Proteomes" id="UP000003671"/>
    </source>
</evidence>
<evidence type="ECO:0000256" key="1">
    <source>
        <dbReference type="SAM" id="Phobius"/>
    </source>
</evidence>
<evidence type="ECO:0000313" key="2">
    <source>
        <dbReference type="EMBL" id="EEX70044.1"/>
    </source>
</evidence>
<dbReference type="EMBL" id="ABWK02000001">
    <property type="protein sequence ID" value="EEX70044.1"/>
    <property type="molecule type" value="Genomic_DNA"/>
</dbReference>
<feature type="transmembrane region" description="Helical" evidence="1">
    <location>
        <begin position="61"/>
        <end position="86"/>
    </location>
</feature>
<comment type="caution">
    <text evidence="2">The sequence shown here is derived from an EMBL/GenBank/DDBJ whole genome shotgun (WGS) entry which is preliminary data.</text>
</comment>
<name>C9KJH8_9FIRM</name>
<keyword evidence="3" id="KW-1185">Reference proteome</keyword>
<sequence length="164" mass="19385">MRFRTTFHVKAMYGTRMKIRISTRSATSVLFITMMSTRTKIVAISGTPTMLLINWMIRRSFIMNLTVLFGVLLAFELVGDICYRVFYRMVGRNKYRVGDIIWVRVGDALEIAEVISITWRCYYRNEYGAKPEYHVKLLNEVGQYWDFEQSEIMCKFNGKDEKKQ</sequence>
<proteinExistence type="predicted"/>
<gene>
    <name evidence="2" type="ORF">MITSMUL_03177</name>
</gene>
<organism evidence="2 3">
    <name type="scientific">Mitsuokella multacida DSM 20544</name>
    <dbReference type="NCBI Taxonomy" id="500635"/>
    <lineage>
        <taxon>Bacteria</taxon>
        <taxon>Bacillati</taxon>
        <taxon>Bacillota</taxon>
        <taxon>Negativicutes</taxon>
        <taxon>Selenomonadales</taxon>
        <taxon>Selenomonadaceae</taxon>
        <taxon>Mitsuokella</taxon>
    </lineage>
</organism>
<reference evidence="2" key="1">
    <citation type="submission" date="2009-09" db="EMBL/GenBank/DDBJ databases">
        <authorList>
            <person name="Weinstock G."/>
            <person name="Sodergren E."/>
            <person name="Clifton S."/>
            <person name="Fulton L."/>
            <person name="Fulton B."/>
            <person name="Courtney L."/>
            <person name="Fronick C."/>
            <person name="Harrison M."/>
            <person name="Strong C."/>
            <person name="Farmer C."/>
            <person name="Delahaunty K."/>
            <person name="Markovic C."/>
            <person name="Hall O."/>
            <person name="Minx P."/>
            <person name="Tomlinson C."/>
            <person name="Mitreva M."/>
            <person name="Nelson J."/>
            <person name="Hou S."/>
            <person name="Wollam A."/>
            <person name="Pepin K.H."/>
            <person name="Johnson M."/>
            <person name="Bhonagiri V."/>
            <person name="Nash W.E."/>
            <person name="Warren W."/>
            <person name="Chinwalla A."/>
            <person name="Mardis E.R."/>
            <person name="Wilson R.K."/>
        </authorList>
    </citation>
    <scope>NUCLEOTIDE SEQUENCE [LARGE SCALE GENOMIC DNA]</scope>
    <source>
        <strain evidence="2">DSM 20544</strain>
    </source>
</reference>
<dbReference type="Proteomes" id="UP000003671">
    <property type="component" value="Unassembled WGS sequence"/>
</dbReference>
<dbReference type="AlphaFoldDB" id="C9KJH8"/>
<keyword evidence="1" id="KW-1133">Transmembrane helix</keyword>
<keyword evidence="1" id="KW-0472">Membrane</keyword>